<name>A0AAU3H698_9ACTN</name>
<dbReference type="SUPFAM" id="SSF52058">
    <property type="entry name" value="L domain-like"/>
    <property type="match status" value="1"/>
</dbReference>
<dbReference type="InterPro" id="IPR010982">
    <property type="entry name" value="Lambda_DNA-bd_dom_sf"/>
</dbReference>
<dbReference type="InterPro" id="IPR027417">
    <property type="entry name" value="P-loop_NTPase"/>
</dbReference>
<protein>
    <submittedName>
        <fullName evidence="5">NACHT domain-containing protein</fullName>
    </submittedName>
</protein>
<evidence type="ECO:0000259" key="4">
    <source>
        <dbReference type="PROSITE" id="PS50943"/>
    </source>
</evidence>
<sequence>METAITQDAPQPDPDEALRQLSERLSHLRAAGRVAVGALARRAGLSRTTVSKALNGASVPTEDTVIALASALKTDSQPLLRLRRHALPPTSEKAASQRKKRIEITRKISKEEARFEERYLQYIEKRWENLSIIGIDLNHPGRPSWPLDLAYLSLSLGDAHETAEKIHPRASTQRPPNSIRVEQALIDRRRILVRGLAGCGKTTLLQWLAVTAARHSFPDEISHLNDCVPFFLRLRTLSRIGRLPTPSAYLQAVGCHLADDQPNGWVQRILTEGRGLILIDGVDEVAQNLRKDTRDWLQELLASYPDNQYLVTTRPSAVREGWLGDSNFSELTIHPMGPRDVAAFVDRWHQAASADFGSEHDRTHFDVLRENLKDTIRSQRGLAQITTSPLLSALVCALHTARNGHLPHGRMEIYEAALSMMLDRRDREREIEVSAVRLSERQAQRLLQRLAYWMTDNGQSEISRDDAIHHLTDVLPNLPAVAAQGTAEEIVNHLVDRSGLLRAPDDDSIDFVHRTFQDYLAARFAMEGRNFGSLVSHAHDDRWEDVIRMAVAHASPLDAQQLLHRLITRGDRFTADADKRRRLHLLAAACLDYAAELDPKIRQEVRSRAESVIPPRTRGEATDLARVGPVILDLLPGPTGLEDEEAEAVVHTAGLLGGDPAMTLLKQYRTCTKGEVPYYLQLHWSRHNIADYAREILCHNPAIDHLTINTPEQMVELRRLELPKSISFEGDFSADQISALPNARQVESLTIGYNSNLTDLESLQHYSSLQRFTLDICRGIKNVSALNQTSTQSLSVWKTSPEHLKGFRALVNLQEFRINSDCRSLELCEFFPNSEVISAYLGPMSCGSLRGLSQWPTISNLSIATHRPVDGLAEFAELPNLTSLSLSGPYVPILLHKVPVTESVTSLTLQEAEFIDFNLVIEKFPRVQKLNLHTRGDVLDISELSNVEGLIVNTYGAERA</sequence>
<feature type="domain" description="HTH cro/C1-type" evidence="4">
    <location>
        <begin position="38"/>
        <end position="79"/>
    </location>
</feature>
<dbReference type="Gene3D" id="3.40.50.300">
    <property type="entry name" value="P-loop containing nucleotide triphosphate hydrolases"/>
    <property type="match status" value="1"/>
</dbReference>
<dbReference type="SUPFAM" id="SSF52540">
    <property type="entry name" value="P-loop containing nucleoside triphosphate hydrolases"/>
    <property type="match status" value="1"/>
</dbReference>
<dbReference type="InterPro" id="IPR032675">
    <property type="entry name" value="LRR_dom_sf"/>
</dbReference>
<gene>
    <name evidence="5" type="ORF">OG626_14560</name>
</gene>
<dbReference type="PROSITE" id="PS50837">
    <property type="entry name" value="NACHT"/>
    <property type="match status" value="1"/>
</dbReference>
<evidence type="ECO:0000259" key="3">
    <source>
        <dbReference type="PROSITE" id="PS50837"/>
    </source>
</evidence>
<evidence type="ECO:0000256" key="2">
    <source>
        <dbReference type="ARBA" id="ARBA00022840"/>
    </source>
</evidence>
<evidence type="ECO:0000313" key="5">
    <source>
        <dbReference type="EMBL" id="WTZ00141.1"/>
    </source>
</evidence>
<organism evidence="5">
    <name type="scientific">Streptomyces sp. NBC_01401</name>
    <dbReference type="NCBI Taxonomy" id="2903854"/>
    <lineage>
        <taxon>Bacteria</taxon>
        <taxon>Bacillati</taxon>
        <taxon>Actinomycetota</taxon>
        <taxon>Actinomycetes</taxon>
        <taxon>Kitasatosporales</taxon>
        <taxon>Streptomycetaceae</taxon>
        <taxon>Streptomyces</taxon>
    </lineage>
</organism>
<dbReference type="Gene3D" id="3.80.10.10">
    <property type="entry name" value="Ribonuclease Inhibitor"/>
    <property type="match status" value="1"/>
</dbReference>
<evidence type="ECO:0000256" key="1">
    <source>
        <dbReference type="ARBA" id="ARBA00022741"/>
    </source>
</evidence>
<dbReference type="AlphaFoldDB" id="A0AAU3H698"/>
<dbReference type="PANTHER" id="PTHR46844">
    <property type="entry name" value="SLR5058 PROTEIN"/>
    <property type="match status" value="1"/>
</dbReference>
<dbReference type="SMART" id="SM00530">
    <property type="entry name" value="HTH_XRE"/>
    <property type="match status" value="1"/>
</dbReference>
<dbReference type="GO" id="GO:0003677">
    <property type="term" value="F:DNA binding"/>
    <property type="evidence" value="ECO:0007669"/>
    <property type="project" value="InterPro"/>
</dbReference>
<dbReference type="GO" id="GO:0005524">
    <property type="term" value="F:ATP binding"/>
    <property type="evidence" value="ECO:0007669"/>
    <property type="project" value="UniProtKB-KW"/>
</dbReference>
<dbReference type="PANTHER" id="PTHR46844:SF1">
    <property type="entry name" value="SLR5058 PROTEIN"/>
    <property type="match status" value="1"/>
</dbReference>
<keyword evidence="1" id="KW-0547">Nucleotide-binding</keyword>
<feature type="domain" description="NACHT" evidence="3">
    <location>
        <begin position="189"/>
        <end position="527"/>
    </location>
</feature>
<dbReference type="CDD" id="cd00093">
    <property type="entry name" value="HTH_XRE"/>
    <property type="match status" value="1"/>
</dbReference>
<dbReference type="SUPFAM" id="SSF47413">
    <property type="entry name" value="lambda repressor-like DNA-binding domains"/>
    <property type="match status" value="1"/>
</dbReference>
<keyword evidence="2" id="KW-0067">ATP-binding</keyword>
<dbReference type="Pfam" id="PF13560">
    <property type="entry name" value="HTH_31"/>
    <property type="match status" value="1"/>
</dbReference>
<dbReference type="EMBL" id="CP109535">
    <property type="protein sequence ID" value="WTZ00141.1"/>
    <property type="molecule type" value="Genomic_DNA"/>
</dbReference>
<reference evidence="5" key="1">
    <citation type="submission" date="2022-10" db="EMBL/GenBank/DDBJ databases">
        <title>The complete genomes of actinobacterial strains from the NBC collection.</title>
        <authorList>
            <person name="Joergensen T.S."/>
            <person name="Alvarez Arevalo M."/>
            <person name="Sterndorff E.B."/>
            <person name="Faurdal D."/>
            <person name="Vuksanovic O."/>
            <person name="Mourched A.-S."/>
            <person name="Charusanti P."/>
            <person name="Shaw S."/>
            <person name="Blin K."/>
            <person name="Weber T."/>
        </authorList>
    </citation>
    <scope>NUCLEOTIDE SEQUENCE</scope>
    <source>
        <strain evidence="5">NBC_01401</strain>
    </source>
</reference>
<dbReference type="InterPro" id="IPR007111">
    <property type="entry name" value="NACHT_NTPase"/>
</dbReference>
<accession>A0AAU3H698</accession>
<dbReference type="Gene3D" id="1.10.260.40">
    <property type="entry name" value="lambda repressor-like DNA-binding domains"/>
    <property type="match status" value="1"/>
</dbReference>
<dbReference type="PROSITE" id="PS50943">
    <property type="entry name" value="HTH_CROC1"/>
    <property type="match status" value="1"/>
</dbReference>
<dbReference type="InterPro" id="IPR001387">
    <property type="entry name" value="Cro/C1-type_HTH"/>
</dbReference>
<dbReference type="Pfam" id="PF05729">
    <property type="entry name" value="NACHT"/>
    <property type="match status" value="1"/>
</dbReference>
<proteinExistence type="predicted"/>